<evidence type="ECO:0000313" key="1">
    <source>
        <dbReference type="EMBL" id="SUY92843.1"/>
    </source>
</evidence>
<protein>
    <submittedName>
        <fullName evidence="1">Uncharacterized protein</fullName>
    </submittedName>
</protein>
<dbReference type="Proteomes" id="UP000255528">
    <property type="component" value="Unassembled WGS sequence"/>
</dbReference>
<reference evidence="1 2" key="1">
    <citation type="submission" date="2018-06" db="EMBL/GenBank/DDBJ databases">
        <authorList>
            <consortium name="Pathogen Informatics"/>
            <person name="Doyle S."/>
        </authorList>
    </citation>
    <scope>NUCLEOTIDE SEQUENCE [LARGE SCALE GENOMIC DNA]</scope>
    <source>
        <strain evidence="1 2">NCTC12119</strain>
    </source>
</reference>
<organism evidence="1 2">
    <name type="scientific">Buttiauxella agrestis</name>
    <dbReference type="NCBI Taxonomy" id="82977"/>
    <lineage>
        <taxon>Bacteria</taxon>
        <taxon>Pseudomonadati</taxon>
        <taxon>Pseudomonadota</taxon>
        <taxon>Gammaproteobacteria</taxon>
        <taxon>Enterobacterales</taxon>
        <taxon>Enterobacteriaceae</taxon>
        <taxon>Buttiauxella</taxon>
    </lineage>
</organism>
<accession>A0A381KNB3</accession>
<proteinExistence type="predicted"/>
<evidence type="ECO:0000313" key="2">
    <source>
        <dbReference type="Proteomes" id="UP000255528"/>
    </source>
</evidence>
<dbReference type="AlphaFoldDB" id="A0A381KNB3"/>
<dbReference type="RefSeq" id="WP_115632076.1">
    <property type="nucleotide sequence ID" value="NZ_UIGI01000002.1"/>
</dbReference>
<sequence>MPKQITPAELAEMVTCLLVKPELIGELDCARNHQAFMDDIAMVVANYCGGRINGVGEPETTENYLKHEASTPLLSVSPDASLPSLTRNVWAWFDPEGWIDDVEELEPEAVSSIPDNDACIAMRRQFQSLLVAEPFILQLHDWLHTQEECPGYTFTFTSGNQPAIELSRDGETALGLLIEINNGVPALHIDTGGDTLLHIHAAHGGLVLSPDSPHMQYRQSPVDLFSYGHEALLLTACER</sequence>
<dbReference type="EMBL" id="UIGI01000002">
    <property type="protein sequence ID" value="SUY92843.1"/>
    <property type="molecule type" value="Genomic_DNA"/>
</dbReference>
<name>A0A381KNB3_9ENTR</name>
<gene>
    <name evidence="1" type="ORF">NCTC12119_04872</name>
</gene>